<evidence type="ECO:0000256" key="1">
    <source>
        <dbReference type="SAM" id="MobiDB-lite"/>
    </source>
</evidence>
<organism evidence="2 3">
    <name type="scientific">Komagataella phaffii (strain GS115 / ATCC 20864)</name>
    <name type="common">Yeast</name>
    <name type="synonym">Pichia pastoris</name>
    <dbReference type="NCBI Taxonomy" id="644223"/>
    <lineage>
        <taxon>Eukaryota</taxon>
        <taxon>Fungi</taxon>
        <taxon>Dikarya</taxon>
        <taxon>Ascomycota</taxon>
        <taxon>Saccharomycotina</taxon>
        <taxon>Pichiomycetes</taxon>
        <taxon>Pichiales</taxon>
        <taxon>Pichiaceae</taxon>
        <taxon>Komagataella</taxon>
    </lineage>
</organism>
<keyword evidence="3" id="KW-1185">Reference proteome</keyword>
<feature type="region of interest" description="Disordered" evidence="1">
    <location>
        <begin position="238"/>
        <end position="258"/>
    </location>
</feature>
<feature type="compositionally biased region" description="Polar residues" evidence="1">
    <location>
        <begin position="142"/>
        <end position="152"/>
    </location>
</feature>
<protein>
    <submittedName>
        <fullName evidence="2">Uncharacterized protein</fullName>
    </submittedName>
</protein>
<dbReference type="SMR" id="C4R0D0"/>
<dbReference type="OrthoDB" id="3980938at2759"/>
<gene>
    <name evidence="2" type="ordered locus">PAS_chr2-1_0335</name>
</gene>
<dbReference type="HOGENOM" id="CLU_427652_0_0_1"/>
<dbReference type="InParanoid" id="C4R0D0"/>
<dbReference type="EMBL" id="FN392320">
    <property type="protein sequence ID" value="CAY68954.1"/>
    <property type="molecule type" value="Genomic_DNA"/>
</dbReference>
<dbReference type="Proteomes" id="UP000000314">
    <property type="component" value="Chromosome 2"/>
</dbReference>
<dbReference type="KEGG" id="ppa:PAS_chr2-1_0335"/>
<feature type="compositionally biased region" description="Basic and acidic residues" evidence="1">
    <location>
        <begin position="123"/>
        <end position="132"/>
    </location>
</feature>
<feature type="compositionally biased region" description="Low complexity" evidence="1">
    <location>
        <begin position="52"/>
        <end position="64"/>
    </location>
</feature>
<evidence type="ECO:0000313" key="3">
    <source>
        <dbReference type="Proteomes" id="UP000000314"/>
    </source>
</evidence>
<accession>C4R0D0</accession>
<dbReference type="STRING" id="644223.C4R0D0"/>
<dbReference type="GeneID" id="8199023"/>
<dbReference type="RefSeq" id="XP_002491234.1">
    <property type="nucleotide sequence ID" value="XM_002491189.1"/>
</dbReference>
<name>C4R0D0_KOMPG</name>
<feature type="region of interest" description="Disordered" evidence="1">
    <location>
        <begin position="52"/>
        <end position="80"/>
    </location>
</feature>
<reference evidence="2 3" key="1">
    <citation type="journal article" date="2009" name="Nat. Biotechnol.">
        <title>Genome sequence of the recombinant protein production host Pichia pastoris.</title>
        <authorList>
            <person name="De Schutter K."/>
            <person name="Lin Y.C."/>
            <person name="Tiels P."/>
            <person name="Van Hecke A."/>
            <person name="Glinka S."/>
            <person name="Weber-Lehmann J."/>
            <person name="Rouze P."/>
            <person name="Van de Peer Y."/>
            <person name="Callewaert N."/>
        </authorList>
    </citation>
    <scope>NUCLEOTIDE SEQUENCE [LARGE SCALE GENOMIC DNA]</scope>
    <source>
        <strain evidence="3">GS115 / ATCC 20864</strain>
    </source>
</reference>
<sequence>MPLDPEIDPKVTEVGLNQSEAEQIQLAAMAAAAAGSPGRPDDYASFIEQAVAHQQAEQQHNQQQRHQDSQEPSNIVTLPSNLHQPMTTTELALKALNGSSNVTERTPGPFNDVKNDIPIPSRYDAESNDSHLDFVSMDPGTSKDQSINRPNLSSVSSPLESSSDHNYSESIISKFRLDSLPVIGPGSRGGKVRLRGGKNPQLIRDRRTNHQLKGFKTIFENPSSREIVTVIDDRNENYKDKSDTSKNTEEFIPSDPANHPRIILEDYNSIVTRGITTARDDAPKRGRGPSKKRLLEMGISVTPVVKKLRGRPKGSKNRATKSSFHLGTKEDLNLNPWDPAILSIAESVESGLEHHPIALGYPIRPTSIARDILYISGVIKQIRPDLPLSPQDFEAGLQLNNKLTVDEPSSLANIAQLSLAQSYPLGNASETMKIVYGVLVGSILDMPQSTLDSGDYSKYFQLLSERISVSGLELNGFNLDKPFLNQGLDDLSANERLKLLTSLAQLAAGKNFGDDFDPVQQFEILRLGTVGTFYLAKSAGHFKMYTKLPAAVRVENIWASTVIVTESLTRKNDLWYEVCENKEELSTFIAYLSFRLSPYSKQNMKEFSSLIPKRTIRNSALAGALTKFVEHLKDFRKQLL</sequence>
<feature type="region of interest" description="Disordered" evidence="1">
    <location>
        <begin position="100"/>
        <end position="165"/>
    </location>
</feature>
<feature type="compositionally biased region" description="Basic and acidic residues" evidence="1">
    <location>
        <begin position="238"/>
        <end position="249"/>
    </location>
</feature>
<dbReference type="AlphaFoldDB" id="C4R0D0"/>
<proteinExistence type="predicted"/>
<evidence type="ECO:0000313" key="2">
    <source>
        <dbReference type="EMBL" id="CAY68954.1"/>
    </source>
</evidence>